<sequence length="614" mass="68306">MSRFEKSVFDSGSDELGERHSADGTSSSGSFDRFCADILGDSVSMGSPRDPFWDDESIGTSVESSPVGWTRPPRDKSRLGKLHSLPKVINSTKTSRWEERESLPMEDFAEDMSEVDMMKERFARLLLGEDLSGGGKGVCSALAISNAVTNFSASVFGELWRVGPLAQERKARWQREMSWLLSVSDHIVEFVPSSQILPNGSITEVMVTKQRSDLHINLPALRKLDNMLIEALDSFNDTEFWYADHANTVHDSEDNPQQKQGEKWWLPTPKVPAAGLSADARKQLQLQRENINQVLKAALAINAQVLSEMEVPSLYWDALPKNGRSSLGEALYRTITAERFSPDALISSIDASHERNVLEMVNRVEAATQTWRRKLQTRQSQVNAKDGRSSSKSSWGIPKDGAADLEKREGLVDKAETLLLLLKQKFPGLPQTILDMNKIQYNKDVGQSILESYSRVLESLAFNILSRIDDVLHADDLAKMQPLLTTNVPTNQNGLGSLQDFRGRINLAKSASISGPGAVVSLRTLHSKKLSDHIGWSAEDGKPRLDHYTASPPSLRSLHSKKLLEQKNWSPGAATPEMKAEFEHYTDLPLRRGPMKNWSFSGAINGMRSPPSRD</sequence>
<dbReference type="AlphaFoldDB" id="A0A9D4U725"/>
<name>A0A9D4U725_ADICA</name>
<dbReference type="Pfam" id="PF03759">
    <property type="entry name" value="PRONE"/>
    <property type="match status" value="1"/>
</dbReference>
<gene>
    <name evidence="5" type="ORF">GOP47_0023976</name>
</gene>
<feature type="domain" description="PRONE" evidence="4">
    <location>
        <begin position="105"/>
        <end position="485"/>
    </location>
</feature>
<dbReference type="EMBL" id="JABFUD020000023">
    <property type="protein sequence ID" value="KAI5061471.1"/>
    <property type="molecule type" value="Genomic_DNA"/>
</dbReference>
<dbReference type="PROSITE" id="PS51334">
    <property type="entry name" value="PRONE"/>
    <property type="match status" value="1"/>
</dbReference>
<evidence type="ECO:0000313" key="5">
    <source>
        <dbReference type="EMBL" id="KAI5061471.1"/>
    </source>
</evidence>
<dbReference type="FunFam" id="1.20.58.2010:FF:000003">
    <property type="entry name" value="Rop guanine nucleotide exchange factor 14"/>
    <property type="match status" value="1"/>
</dbReference>
<dbReference type="InterPro" id="IPR005512">
    <property type="entry name" value="PRONE_dom"/>
</dbReference>
<evidence type="ECO:0000259" key="4">
    <source>
        <dbReference type="PROSITE" id="PS51334"/>
    </source>
</evidence>
<accession>A0A9D4U725</accession>
<keyword evidence="6" id="KW-1185">Reference proteome</keyword>
<proteinExistence type="predicted"/>
<feature type="region of interest" description="Disordered" evidence="3">
    <location>
        <begin position="46"/>
        <end position="76"/>
    </location>
</feature>
<comment type="caution">
    <text evidence="5">The sequence shown here is derived from an EMBL/GenBank/DDBJ whole genome shotgun (WGS) entry which is preliminary data.</text>
</comment>
<dbReference type="Proteomes" id="UP000886520">
    <property type="component" value="Chromosome 23"/>
</dbReference>
<evidence type="ECO:0000256" key="2">
    <source>
        <dbReference type="PROSITE-ProRule" id="PRU00663"/>
    </source>
</evidence>
<dbReference type="OrthoDB" id="1053009at2759"/>
<feature type="region of interest" description="Disordered" evidence="3">
    <location>
        <begin position="1"/>
        <end position="31"/>
    </location>
</feature>
<dbReference type="InterPro" id="IPR038937">
    <property type="entry name" value="RopGEF"/>
</dbReference>
<organism evidence="5 6">
    <name type="scientific">Adiantum capillus-veneris</name>
    <name type="common">Maidenhair fern</name>
    <dbReference type="NCBI Taxonomy" id="13818"/>
    <lineage>
        <taxon>Eukaryota</taxon>
        <taxon>Viridiplantae</taxon>
        <taxon>Streptophyta</taxon>
        <taxon>Embryophyta</taxon>
        <taxon>Tracheophyta</taxon>
        <taxon>Polypodiopsida</taxon>
        <taxon>Polypodiidae</taxon>
        <taxon>Polypodiales</taxon>
        <taxon>Pteridineae</taxon>
        <taxon>Pteridaceae</taxon>
        <taxon>Vittarioideae</taxon>
        <taxon>Adiantum</taxon>
    </lineage>
</organism>
<dbReference type="GO" id="GO:0005085">
    <property type="term" value="F:guanyl-nucleotide exchange factor activity"/>
    <property type="evidence" value="ECO:0007669"/>
    <property type="project" value="UniProtKB-UniRule"/>
</dbReference>
<dbReference type="Gene3D" id="1.20.58.2010">
    <property type="entry name" value="PRONE domain, subdomain 1"/>
    <property type="match status" value="2"/>
</dbReference>
<dbReference type="PANTHER" id="PTHR33101:SF6">
    <property type="entry name" value="ROP GUANINE NUCLEOTIDE EXCHANGE FACTOR 1"/>
    <property type="match status" value="1"/>
</dbReference>
<feature type="region of interest" description="Disordered" evidence="3">
    <location>
        <begin position="375"/>
        <end position="401"/>
    </location>
</feature>
<evidence type="ECO:0000256" key="1">
    <source>
        <dbReference type="ARBA" id="ARBA00022658"/>
    </source>
</evidence>
<reference evidence="5" key="1">
    <citation type="submission" date="2021-01" db="EMBL/GenBank/DDBJ databases">
        <title>Adiantum capillus-veneris genome.</title>
        <authorList>
            <person name="Fang Y."/>
            <person name="Liao Q."/>
        </authorList>
    </citation>
    <scope>NUCLEOTIDE SEQUENCE</scope>
    <source>
        <strain evidence="5">H3</strain>
        <tissue evidence="5">Leaf</tissue>
    </source>
</reference>
<dbReference type="PANTHER" id="PTHR33101">
    <property type="entry name" value="ROP GUANINE NUCLEOTIDE EXCHANGE FACTOR 1"/>
    <property type="match status" value="1"/>
</dbReference>
<protein>
    <recommendedName>
        <fullName evidence="4">PRONE domain-containing protein</fullName>
    </recommendedName>
</protein>
<keyword evidence="1 2" id="KW-0344">Guanine-nucleotide releasing factor</keyword>
<evidence type="ECO:0000256" key="3">
    <source>
        <dbReference type="SAM" id="MobiDB-lite"/>
    </source>
</evidence>
<evidence type="ECO:0000313" key="6">
    <source>
        <dbReference type="Proteomes" id="UP000886520"/>
    </source>
</evidence>
<dbReference type="FunFam" id="1.20.58.2010:FF:000001">
    <property type="entry name" value="Rop guanine nucleotide exchange factor 14"/>
    <property type="match status" value="1"/>
</dbReference>